<dbReference type="PROSITE" id="PS01359">
    <property type="entry name" value="ZF_PHD_1"/>
    <property type="match status" value="1"/>
</dbReference>
<feature type="transmembrane region" description="Helical" evidence="7">
    <location>
        <begin position="78"/>
        <end position="96"/>
    </location>
</feature>
<evidence type="ECO:0000256" key="7">
    <source>
        <dbReference type="SAM" id="Phobius"/>
    </source>
</evidence>
<evidence type="ECO:0000256" key="3">
    <source>
        <dbReference type="ARBA" id="ARBA00022771"/>
    </source>
</evidence>
<evidence type="ECO:0000313" key="9">
    <source>
        <dbReference type="EMBL" id="ORZ12131.1"/>
    </source>
</evidence>
<reference evidence="9 10" key="1">
    <citation type="submission" date="2016-07" db="EMBL/GenBank/DDBJ databases">
        <title>Pervasive Adenine N6-methylation of Active Genes in Fungi.</title>
        <authorList>
            <consortium name="DOE Joint Genome Institute"/>
            <person name="Mondo S.J."/>
            <person name="Dannebaum R.O."/>
            <person name="Kuo R.C."/>
            <person name="Labutti K."/>
            <person name="Haridas S."/>
            <person name="Kuo A."/>
            <person name="Salamov A."/>
            <person name="Ahrendt S.R."/>
            <person name="Lipzen A."/>
            <person name="Sullivan W."/>
            <person name="Andreopoulos W.B."/>
            <person name="Clum A."/>
            <person name="Lindquist E."/>
            <person name="Daum C."/>
            <person name="Ramamoorthy G.K."/>
            <person name="Gryganskyi A."/>
            <person name="Culley D."/>
            <person name="Magnuson J.K."/>
            <person name="James T.Y."/>
            <person name="O'Malley M.A."/>
            <person name="Stajich J.E."/>
            <person name="Spatafora J.W."/>
            <person name="Visel A."/>
            <person name="Grigoriev I.V."/>
        </authorList>
    </citation>
    <scope>NUCLEOTIDE SEQUENCE [LARGE SCALE GENOMIC DNA]</scope>
    <source>
        <strain evidence="9 10">NRRL 3116</strain>
    </source>
</reference>
<evidence type="ECO:0000256" key="5">
    <source>
        <dbReference type="ARBA" id="ARBA00023242"/>
    </source>
</evidence>
<sequence length="119" mass="13981">MVSSRVAREEPPAREAEKQIKTEEDEGLYCICREPYDPNRFMIACDGCDDWFHGDCVGVAEKDSEMVDKYYCKRCEGLLLNIYFLLYYVLFFPKLICPLSQLPLIFIFHACRERATRFS</sequence>
<dbReference type="GO" id="GO:0048188">
    <property type="term" value="C:Set1C/COMPASS complex"/>
    <property type="evidence" value="ECO:0007669"/>
    <property type="project" value="InterPro"/>
</dbReference>
<dbReference type="Pfam" id="PF00628">
    <property type="entry name" value="PHD"/>
    <property type="match status" value="1"/>
</dbReference>
<dbReference type="OrthoDB" id="436852at2759"/>
<dbReference type="Proteomes" id="UP000193648">
    <property type="component" value="Unassembled WGS sequence"/>
</dbReference>
<keyword evidence="3 6" id="KW-0863">Zinc-finger</keyword>
<dbReference type="PROSITE" id="PS50016">
    <property type="entry name" value="ZF_PHD_2"/>
    <property type="match status" value="1"/>
</dbReference>
<dbReference type="InterPro" id="IPR019786">
    <property type="entry name" value="Zinc_finger_PHD-type_CS"/>
</dbReference>
<dbReference type="SUPFAM" id="SSF57903">
    <property type="entry name" value="FYVE/PHD zinc finger"/>
    <property type="match status" value="1"/>
</dbReference>
<keyword evidence="7" id="KW-0472">Membrane</keyword>
<feature type="domain" description="PHD-type" evidence="8">
    <location>
        <begin position="27"/>
        <end position="78"/>
    </location>
</feature>
<keyword evidence="7" id="KW-1133">Transmembrane helix</keyword>
<dbReference type="InterPro" id="IPR011011">
    <property type="entry name" value="Znf_FYVE_PHD"/>
</dbReference>
<dbReference type="PANTHER" id="PTHR46174">
    <property type="entry name" value="CXXC-TYPE ZINC FINGER PROTEIN 1"/>
    <property type="match status" value="1"/>
</dbReference>
<dbReference type="GeneID" id="33562730"/>
<organism evidence="9 10">
    <name type="scientific">Lobosporangium transversale</name>
    <dbReference type="NCBI Taxonomy" id="64571"/>
    <lineage>
        <taxon>Eukaryota</taxon>
        <taxon>Fungi</taxon>
        <taxon>Fungi incertae sedis</taxon>
        <taxon>Mucoromycota</taxon>
        <taxon>Mortierellomycotina</taxon>
        <taxon>Mortierellomycetes</taxon>
        <taxon>Mortierellales</taxon>
        <taxon>Mortierellaceae</taxon>
        <taxon>Lobosporangium</taxon>
    </lineage>
</organism>
<evidence type="ECO:0000313" key="10">
    <source>
        <dbReference type="Proteomes" id="UP000193648"/>
    </source>
</evidence>
<name>A0A1Y2GIY7_9FUNG</name>
<evidence type="ECO:0000256" key="6">
    <source>
        <dbReference type="PROSITE-ProRule" id="PRU00146"/>
    </source>
</evidence>
<gene>
    <name evidence="9" type="ORF">BCR41DRAFT_307977</name>
</gene>
<evidence type="ECO:0000259" key="8">
    <source>
        <dbReference type="PROSITE" id="PS50016"/>
    </source>
</evidence>
<proteinExistence type="predicted"/>
<keyword evidence="4" id="KW-0862">Zinc</keyword>
<dbReference type="EMBL" id="MCFF01000026">
    <property type="protein sequence ID" value="ORZ12131.1"/>
    <property type="molecule type" value="Genomic_DNA"/>
</dbReference>
<dbReference type="RefSeq" id="XP_021879996.1">
    <property type="nucleotide sequence ID" value="XM_022020886.1"/>
</dbReference>
<dbReference type="STRING" id="64571.A0A1Y2GIY7"/>
<comment type="caution">
    <text evidence="9">The sequence shown here is derived from an EMBL/GenBank/DDBJ whole genome shotgun (WGS) entry which is preliminary data.</text>
</comment>
<dbReference type="GO" id="GO:0008270">
    <property type="term" value="F:zinc ion binding"/>
    <property type="evidence" value="ECO:0007669"/>
    <property type="project" value="UniProtKB-KW"/>
</dbReference>
<dbReference type="GO" id="GO:0045893">
    <property type="term" value="P:positive regulation of DNA-templated transcription"/>
    <property type="evidence" value="ECO:0007669"/>
    <property type="project" value="TreeGrafter"/>
</dbReference>
<dbReference type="InterPro" id="IPR001965">
    <property type="entry name" value="Znf_PHD"/>
</dbReference>
<keyword evidence="2" id="KW-0479">Metal-binding</keyword>
<keyword evidence="5" id="KW-0539">Nucleus</keyword>
<dbReference type="AlphaFoldDB" id="A0A1Y2GIY7"/>
<dbReference type="PANTHER" id="PTHR46174:SF1">
    <property type="entry name" value="CXXC-TYPE ZINC FINGER PROTEIN 1"/>
    <property type="match status" value="1"/>
</dbReference>
<evidence type="ECO:0000256" key="2">
    <source>
        <dbReference type="ARBA" id="ARBA00022723"/>
    </source>
</evidence>
<comment type="subcellular location">
    <subcellularLocation>
        <location evidence="1">Nucleus</location>
    </subcellularLocation>
</comment>
<keyword evidence="10" id="KW-1185">Reference proteome</keyword>
<dbReference type="SMART" id="SM00249">
    <property type="entry name" value="PHD"/>
    <property type="match status" value="1"/>
</dbReference>
<dbReference type="InterPro" id="IPR037869">
    <property type="entry name" value="Spp1/CFP1"/>
</dbReference>
<dbReference type="Gene3D" id="3.30.40.10">
    <property type="entry name" value="Zinc/RING finger domain, C3HC4 (zinc finger)"/>
    <property type="match status" value="1"/>
</dbReference>
<dbReference type="InterPro" id="IPR013083">
    <property type="entry name" value="Znf_RING/FYVE/PHD"/>
</dbReference>
<keyword evidence="7" id="KW-0812">Transmembrane</keyword>
<dbReference type="InParanoid" id="A0A1Y2GIY7"/>
<protein>
    <recommendedName>
        <fullName evidence="8">PHD-type domain-containing protein</fullName>
    </recommendedName>
</protein>
<dbReference type="InterPro" id="IPR019787">
    <property type="entry name" value="Znf_PHD-finger"/>
</dbReference>
<accession>A0A1Y2GIY7</accession>
<evidence type="ECO:0000256" key="1">
    <source>
        <dbReference type="ARBA" id="ARBA00004123"/>
    </source>
</evidence>
<evidence type="ECO:0000256" key="4">
    <source>
        <dbReference type="ARBA" id="ARBA00022833"/>
    </source>
</evidence>